<comment type="caution">
    <text evidence="3">The sequence shown here is derived from an EMBL/GenBank/DDBJ whole genome shotgun (WGS) entry which is preliminary data.</text>
</comment>
<proteinExistence type="predicted"/>
<evidence type="ECO:0000313" key="3">
    <source>
        <dbReference type="EMBL" id="GAA4389762.1"/>
    </source>
</evidence>
<feature type="transmembrane region" description="Helical" evidence="2">
    <location>
        <begin position="171"/>
        <end position="191"/>
    </location>
</feature>
<keyword evidence="4" id="KW-1185">Reference proteome</keyword>
<protein>
    <submittedName>
        <fullName evidence="3">Uncharacterized protein</fullName>
    </submittedName>
</protein>
<evidence type="ECO:0000313" key="4">
    <source>
        <dbReference type="Proteomes" id="UP001500390"/>
    </source>
</evidence>
<keyword evidence="2" id="KW-0472">Membrane</keyword>
<feature type="transmembrane region" description="Helical" evidence="2">
    <location>
        <begin position="203"/>
        <end position="225"/>
    </location>
</feature>
<dbReference type="EMBL" id="BAABFX010000010">
    <property type="protein sequence ID" value="GAA4389762.1"/>
    <property type="molecule type" value="Genomic_DNA"/>
</dbReference>
<feature type="transmembrane region" description="Helical" evidence="2">
    <location>
        <begin position="255"/>
        <end position="279"/>
    </location>
</feature>
<organism evidence="3 4">
    <name type="scientific">Ornithinibacter aureus</name>
    <dbReference type="NCBI Taxonomy" id="622664"/>
    <lineage>
        <taxon>Bacteria</taxon>
        <taxon>Bacillati</taxon>
        <taxon>Actinomycetota</taxon>
        <taxon>Actinomycetes</taxon>
        <taxon>Micrococcales</taxon>
        <taxon>Intrasporangiaceae</taxon>
        <taxon>Ornithinibacter</taxon>
    </lineage>
</organism>
<dbReference type="Proteomes" id="UP001500390">
    <property type="component" value="Unassembled WGS sequence"/>
</dbReference>
<evidence type="ECO:0000256" key="2">
    <source>
        <dbReference type="SAM" id="Phobius"/>
    </source>
</evidence>
<keyword evidence="2" id="KW-0812">Transmembrane</keyword>
<keyword evidence="2" id="KW-1133">Transmembrane helix</keyword>
<gene>
    <name evidence="3" type="ORF">GCM10023153_06320</name>
</gene>
<sequence length="289" mass="30706">MVATRDDRPSVTQSAPWLAGIRLTLAQAPLRQVLGVVAVLAWAIWLTATWVTQPRVVPPGQVESDLATGEVMGFAVVTLVDKPSGWFVSTNSPEVSPGPEQGRDALREPDADEWSTGNGRPTIAYWVDAPVAALRVVDPNIASPLALEAIADRLDTNGIEDRTTSVTFTTFSGGVGKAGSALSLGALLVVIMGPRPSRGNRWFWFWMLGLPFGLGLLALAVLEILRPRPPDAPLDEVAARDGPPRSTGSMSHRRYGGWAGFWLSIGASMLIGAVAPALATAQPLVFMLP</sequence>
<feature type="region of interest" description="Disordered" evidence="1">
    <location>
        <begin position="90"/>
        <end position="117"/>
    </location>
</feature>
<name>A0ABP8JF28_9MICO</name>
<evidence type="ECO:0000256" key="1">
    <source>
        <dbReference type="SAM" id="MobiDB-lite"/>
    </source>
</evidence>
<reference evidence="4" key="1">
    <citation type="journal article" date="2019" name="Int. J. Syst. Evol. Microbiol.">
        <title>The Global Catalogue of Microorganisms (GCM) 10K type strain sequencing project: providing services to taxonomists for standard genome sequencing and annotation.</title>
        <authorList>
            <consortium name="The Broad Institute Genomics Platform"/>
            <consortium name="The Broad Institute Genome Sequencing Center for Infectious Disease"/>
            <person name="Wu L."/>
            <person name="Ma J."/>
        </authorList>
    </citation>
    <scope>NUCLEOTIDE SEQUENCE [LARGE SCALE GENOMIC DNA]</scope>
    <source>
        <strain evidence="4">JCM 17738</strain>
    </source>
</reference>
<accession>A0ABP8JF28</accession>